<feature type="region of interest" description="Disordered" evidence="1">
    <location>
        <begin position="1"/>
        <end position="23"/>
    </location>
</feature>
<keyword evidence="3" id="KW-1185">Reference proteome</keyword>
<gene>
    <name evidence="2" type="ORF">SAMN05216223_11254</name>
</gene>
<reference evidence="2 3" key="1">
    <citation type="submission" date="2016-10" db="EMBL/GenBank/DDBJ databases">
        <authorList>
            <person name="de Groot N.N."/>
        </authorList>
    </citation>
    <scope>NUCLEOTIDE SEQUENCE [LARGE SCALE GENOMIC DNA]</scope>
    <source>
        <strain evidence="2 3">CGMCC 4.2023</strain>
    </source>
</reference>
<evidence type="ECO:0000313" key="2">
    <source>
        <dbReference type="EMBL" id="SEG80560.1"/>
    </source>
</evidence>
<proteinExistence type="predicted"/>
<evidence type="ECO:0000313" key="3">
    <source>
        <dbReference type="Proteomes" id="UP000236754"/>
    </source>
</evidence>
<organism evidence="2 3">
    <name type="scientific">Actinacidiphila yanglinensis</name>
    <dbReference type="NCBI Taxonomy" id="310779"/>
    <lineage>
        <taxon>Bacteria</taxon>
        <taxon>Bacillati</taxon>
        <taxon>Actinomycetota</taxon>
        <taxon>Actinomycetes</taxon>
        <taxon>Kitasatosporales</taxon>
        <taxon>Streptomycetaceae</taxon>
        <taxon>Actinacidiphila</taxon>
    </lineage>
</organism>
<dbReference type="Proteomes" id="UP000236754">
    <property type="component" value="Unassembled WGS sequence"/>
</dbReference>
<name>A0A1H6D5H2_9ACTN</name>
<evidence type="ECO:0000256" key="1">
    <source>
        <dbReference type="SAM" id="MobiDB-lite"/>
    </source>
</evidence>
<sequence>MNNDDKNISEWSERLREEAPALSPEKARTYVHDLYFAAQRALHKETWEADFERDE</sequence>
<dbReference type="EMBL" id="FNVU01000012">
    <property type="protein sequence ID" value="SEG80560.1"/>
    <property type="molecule type" value="Genomic_DNA"/>
</dbReference>
<protein>
    <submittedName>
        <fullName evidence="2">Uncharacterized protein</fullName>
    </submittedName>
</protein>
<dbReference type="RefSeq" id="WP_200823398.1">
    <property type="nucleotide sequence ID" value="NZ_FNVU01000012.1"/>
</dbReference>
<accession>A0A1H6D5H2</accession>
<dbReference type="AlphaFoldDB" id="A0A1H6D5H2"/>